<evidence type="ECO:0000313" key="1">
    <source>
        <dbReference type="EMBL" id="ORZ41624.1"/>
    </source>
</evidence>
<proteinExistence type="predicted"/>
<evidence type="ECO:0000313" key="2">
    <source>
        <dbReference type="Proteomes" id="UP000193411"/>
    </source>
</evidence>
<dbReference type="Proteomes" id="UP000193411">
    <property type="component" value="Unassembled WGS sequence"/>
</dbReference>
<reference evidence="1 2" key="1">
    <citation type="submission" date="2016-07" db="EMBL/GenBank/DDBJ databases">
        <title>Pervasive Adenine N6-methylation of Active Genes in Fungi.</title>
        <authorList>
            <consortium name="DOE Joint Genome Institute"/>
            <person name="Mondo S.J."/>
            <person name="Dannebaum R.O."/>
            <person name="Kuo R.C."/>
            <person name="Labutti K."/>
            <person name="Haridas S."/>
            <person name="Kuo A."/>
            <person name="Salamov A."/>
            <person name="Ahrendt S.R."/>
            <person name="Lipzen A."/>
            <person name="Sullivan W."/>
            <person name="Andreopoulos W.B."/>
            <person name="Clum A."/>
            <person name="Lindquist E."/>
            <person name="Daum C."/>
            <person name="Ramamoorthy G.K."/>
            <person name="Gryganskyi A."/>
            <person name="Culley D."/>
            <person name="Magnuson J.K."/>
            <person name="James T.Y."/>
            <person name="O'Malley M.A."/>
            <person name="Stajich J.E."/>
            <person name="Spatafora J.W."/>
            <person name="Visel A."/>
            <person name="Grigoriev I.V."/>
        </authorList>
    </citation>
    <scope>NUCLEOTIDE SEQUENCE [LARGE SCALE GENOMIC DNA]</scope>
    <source>
        <strain evidence="1 2">PL171</strain>
    </source>
</reference>
<protein>
    <submittedName>
        <fullName evidence="1">Uncharacterized protein</fullName>
    </submittedName>
</protein>
<sequence>MSPCLVILRQSTTRLPLSLLAMSYVVAVKLGPFFTCSPAIIDTMLAHVHSTSPGSDDGCDCDVGTTPIRPVSAPMSSHGAWCRTDSAGQGLLCWLGEVTPWNPRGMRVADQ</sequence>
<accession>A0A1Y2I5P3</accession>
<comment type="caution">
    <text evidence="1">The sequence shown here is derived from an EMBL/GenBank/DDBJ whole genome shotgun (WGS) entry which is preliminary data.</text>
</comment>
<name>A0A1Y2I5P3_9FUNG</name>
<gene>
    <name evidence="1" type="ORF">BCR44DRAFT_1423199</name>
</gene>
<keyword evidence="2" id="KW-1185">Reference proteome</keyword>
<dbReference type="EMBL" id="MCFL01000001">
    <property type="protein sequence ID" value="ORZ41624.1"/>
    <property type="molecule type" value="Genomic_DNA"/>
</dbReference>
<dbReference type="AlphaFoldDB" id="A0A1Y2I5P3"/>
<organism evidence="1 2">
    <name type="scientific">Catenaria anguillulae PL171</name>
    <dbReference type="NCBI Taxonomy" id="765915"/>
    <lineage>
        <taxon>Eukaryota</taxon>
        <taxon>Fungi</taxon>
        <taxon>Fungi incertae sedis</taxon>
        <taxon>Blastocladiomycota</taxon>
        <taxon>Blastocladiomycetes</taxon>
        <taxon>Blastocladiales</taxon>
        <taxon>Catenariaceae</taxon>
        <taxon>Catenaria</taxon>
    </lineage>
</organism>